<dbReference type="Gene3D" id="1.10.10.60">
    <property type="entry name" value="Homeodomain-like"/>
    <property type="match status" value="1"/>
</dbReference>
<dbReference type="InterPro" id="IPR044822">
    <property type="entry name" value="Myb_DNA-bind_4"/>
</dbReference>
<feature type="compositionally biased region" description="Pro residues" evidence="1">
    <location>
        <begin position="199"/>
        <end position="226"/>
    </location>
</feature>
<proteinExistence type="predicted"/>
<protein>
    <recommendedName>
        <fullName evidence="2">Myb-like domain-containing protein</fullName>
    </recommendedName>
</protein>
<dbReference type="PANTHER" id="PTHR33492">
    <property type="entry name" value="OSJNBA0043A12.37 PROTEIN-RELATED"/>
    <property type="match status" value="1"/>
</dbReference>
<accession>A0ABR2M078</accession>
<feature type="domain" description="Myb-like" evidence="2">
    <location>
        <begin position="52"/>
        <end position="129"/>
    </location>
</feature>
<keyword evidence="4" id="KW-1185">Reference proteome</keyword>
<dbReference type="InterPro" id="IPR001005">
    <property type="entry name" value="SANT/Myb"/>
</dbReference>
<feature type="compositionally biased region" description="Low complexity" evidence="1">
    <location>
        <begin position="1"/>
        <end position="16"/>
    </location>
</feature>
<evidence type="ECO:0000313" key="3">
    <source>
        <dbReference type="EMBL" id="KAK8955868.1"/>
    </source>
</evidence>
<reference evidence="3 4" key="1">
    <citation type="journal article" date="2022" name="Nat. Plants">
        <title>Genomes of leafy and leafless Platanthera orchids illuminate the evolution of mycoheterotrophy.</title>
        <authorList>
            <person name="Li M.H."/>
            <person name="Liu K.W."/>
            <person name="Li Z."/>
            <person name="Lu H.C."/>
            <person name="Ye Q.L."/>
            <person name="Zhang D."/>
            <person name="Wang J.Y."/>
            <person name="Li Y.F."/>
            <person name="Zhong Z.M."/>
            <person name="Liu X."/>
            <person name="Yu X."/>
            <person name="Liu D.K."/>
            <person name="Tu X.D."/>
            <person name="Liu B."/>
            <person name="Hao Y."/>
            <person name="Liao X.Y."/>
            <person name="Jiang Y.T."/>
            <person name="Sun W.H."/>
            <person name="Chen J."/>
            <person name="Chen Y.Q."/>
            <person name="Ai Y."/>
            <person name="Zhai J.W."/>
            <person name="Wu S.S."/>
            <person name="Zhou Z."/>
            <person name="Hsiao Y.Y."/>
            <person name="Wu W.L."/>
            <person name="Chen Y.Y."/>
            <person name="Lin Y.F."/>
            <person name="Hsu J.L."/>
            <person name="Li C.Y."/>
            <person name="Wang Z.W."/>
            <person name="Zhao X."/>
            <person name="Zhong W.Y."/>
            <person name="Ma X.K."/>
            <person name="Ma L."/>
            <person name="Huang J."/>
            <person name="Chen G.Z."/>
            <person name="Huang M.Z."/>
            <person name="Huang L."/>
            <person name="Peng D.H."/>
            <person name="Luo Y.B."/>
            <person name="Zou S.Q."/>
            <person name="Chen S.P."/>
            <person name="Lan S."/>
            <person name="Tsai W.C."/>
            <person name="Van de Peer Y."/>
            <person name="Liu Z.J."/>
        </authorList>
    </citation>
    <scope>NUCLEOTIDE SEQUENCE [LARGE SCALE GENOMIC DNA]</scope>
    <source>
        <strain evidence="3">Lor288</strain>
    </source>
</reference>
<dbReference type="PROSITE" id="PS50090">
    <property type="entry name" value="MYB_LIKE"/>
    <property type="match status" value="1"/>
</dbReference>
<organism evidence="3 4">
    <name type="scientific">Platanthera guangdongensis</name>
    <dbReference type="NCBI Taxonomy" id="2320717"/>
    <lineage>
        <taxon>Eukaryota</taxon>
        <taxon>Viridiplantae</taxon>
        <taxon>Streptophyta</taxon>
        <taxon>Embryophyta</taxon>
        <taxon>Tracheophyta</taxon>
        <taxon>Spermatophyta</taxon>
        <taxon>Magnoliopsida</taxon>
        <taxon>Liliopsida</taxon>
        <taxon>Asparagales</taxon>
        <taxon>Orchidaceae</taxon>
        <taxon>Orchidoideae</taxon>
        <taxon>Orchideae</taxon>
        <taxon>Orchidinae</taxon>
        <taxon>Platanthera</taxon>
    </lineage>
</organism>
<dbReference type="Proteomes" id="UP001412067">
    <property type="component" value="Unassembled WGS sequence"/>
</dbReference>
<dbReference type="Pfam" id="PF13837">
    <property type="entry name" value="Myb_DNA-bind_4"/>
    <property type="match status" value="1"/>
</dbReference>
<feature type="region of interest" description="Disordered" evidence="1">
    <location>
        <begin position="1"/>
        <end position="49"/>
    </location>
</feature>
<comment type="caution">
    <text evidence="3">The sequence shown here is derived from an EMBL/GenBank/DDBJ whole genome shotgun (WGS) entry which is preliminary data.</text>
</comment>
<evidence type="ECO:0000256" key="1">
    <source>
        <dbReference type="SAM" id="MobiDB-lite"/>
    </source>
</evidence>
<sequence>MSTKPSLASSSSSSLANLDPHRNYHHHHHPPPPPPPEDPSFSHQPPSSALITRDYRKGNWTLQETLILITAKRLDDDRRARASSPSSAAAPSSGHRPAELRWKWVENYCWKNGCFRSQNQCNDKWDNLLRDYKKVRDYQARSSGNGDDAGRQTPYWSLEKYDRKERNLPSNLASEVFDALTEVLSRRNAHRLSTVSAGSPPPLQLLPQPPPLNFRPPFSPPDPPAPAVQQMPVSGTLEAVAAEMSPEQSSSSGGAAEEREAKKRRRRGKGFGPSLAHGVSVLAETLLACEEKREKRHSERIALEERRLCLELGARVRRAPACRGRLPPSARSRTWAFSHWWCAGGSRWLVVVAG</sequence>
<feature type="compositionally biased region" description="Low complexity" evidence="1">
    <location>
        <begin position="241"/>
        <end position="255"/>
    </location>
</feature>
<evidence type="ECO:0000259" key="2">
    <source>
        <dbReference type="PROSITE" id="PS50090"/>
    </source>
</evidence>
<evidence type="ECO:0000313" key="4">
    <source>
        <dbReference type="Proteomes" id="UP001412067"/>
    </source>
</evidence>
<dbReference type="EMBL" id="JBBWWR010000013">
    <property type="protein sequence ID" value="KAK8955868.1"/>
    <property type="molecule type" value="Genomic_DNA"/>
</dbReference>
<name>A0ABR2M078_9ASPA</name>
<feature type="region of interest" description="Disordered" evidence="1">
    <location>
        <begin position="192"/>
        <end position="273"/>
    </location>
</feature>
<gene>
    <name evidence="3" type="ORF">KSP40_PGU009817</name>
</gene>
<dbReference type="PANTHER" id="PTHR33492:SF11">
    <property type="entry name" value="OS04G0670900 PROTEIN"/>
    <property type="match status" value="1"/>
</dbReference>